<feature type="compositionally biased region" description="Low complexity" evidence="1">
    <location>
        <begin position="862"/>
        <end position="1022"/>
    </location>
</feature>
<dbReference type="Pfam" id="PF21517">
    <property type="entry name" value="HTH_Tnp_Tc3_2_like"/>
    <property type="match status" value="1"/>
</dbReference>
<feature type="region of interest" description="Disordered" evidence="1">
    <location>
        <begin position="1236"/>
        <end position="1289"/>
    </location>
</feature>
<dbReference type="EMBL" id="JARK01001529">
    <property type="protein sequence ID" value="EYB92507.1"/>
    <property type="molecule type" value="Genomic_DNA"/>
</dbReference>
<feature type="compositionally biased region" description="Low complexity" evidence="1">
    <location>
        <begin position="310"/>
        <end position="328"/>
    </location>
</feature>
<feature type="region of interest" description="Disordered" evidence="1">
    <location>
        <begin position="573"/>
        <end position="607"/>
    </location>
</feature>
<dbReference type="InterPro" id="IPR048703">
    <property type="entry name" value="Tnp_Tc3-like_HTH"/>
</dbReference>
<dbReference type="OrthoDB" id="10630520at2759"/>
<feature type="region of interest" description="Disordered" evidence="1">
    <location>
        <begin position="792"/>
        <end position="834"/>
    </location>
</feature>
<feature type="compositionally biased region" description="Low complexity" evidence="1">
    <location>
        <begin position="335"/>
        <end position="376"/>
    </location>
</feature>
<dbReference type="Gene3D" id="1.10.10.10">
    <property type="entry name" value="Winged helix-like DNA-binding domain superfamily/Winged helix DNA-binding domain"/>
    <property type="match status" value="1"/>
</dbReference>
<protein>
    <recommendedName>
        <fullName evidence="2">Transposable element Tc3 transposase-like DNA-binding HTH domain-containing protein</fullName>
    </recommendedName>
</protein>
<evidence type="ECO:0000256" key="1">
    <source>
        <dbReference type="SAM" id="MobiDB-lite"/>
    </source>
</evidence>
<feature type="compositionally biased region" description="Low complexity" evidence="1">
    <location>
        <begin position="234"/>
        <end position="243"/>
    </location>
</feature>
<feature type="compositionally biased region" description="Polar residues" evidence="1">
    <location>
        <begin position="250"/>
        <end position="272"/>
    </location>
</feature>
<feature type="compositionally biased region" description="Low complexity" evidence="1">
    <location>
        <begin position="574"/>
        <end position="595"/>
    </location>
</feature>
<sequence>MNKAAIWCLLALLVVGIIAAVAVVVILKFTGNKDISGGDVNQKTMYYAMYLGDGAPRSRLPFMSPQYRSKCSLQMNVDNTRDSILAMKDLKQKYGFILFTDRVEITSAMRSDEALSKLSKIEPKSPGSVFKQESVMEEFIKHRRGKDLLVYYIPCDYNYRENDEDLEEFIEEMKEAGVSRKTLIVSNTQPAKTVSRMYGVGEGNALGYDSEDRADRIADFGRSFEEVTTSKQPEVVTTEATTEASRKTAPPSSTSPANETAAPSSTPSTGRVETTVPIRRTTTFATSTRRTPGSSPTQSTKSIETTMPIRTSTTTATKAQTSTTSSRKTTMDPVSTRSTSEPTTTSTREPDTQSTTTRIVTTETSSSTTFETSTSTDRPRPPTTAPPPKKNLHCLLVGDLYNFGENVSAYIQEVDFIAEVSHDLFKTRDLASMGLWLYGYTEKFNSLDESLDNMRSSYQHFIDDLYEVEFNTAVEKPLSTAEAIKTLNNIVDTKNRVNCLIFFSAQENTSGLPRLDPDQNKSKINTIVGVGFSDTNLHNVVAPRGVAVSVPHSYSEQDIERVVAAVLGRPDVGSTTLPTSSDTTTSSSLETSTVTSDKHTTTEPEPESEELHCLFVYDLFNFGNNVDAYDTEQQFVADIGEDFYDSSTMSSTVGLWAYGHTLTTTSPDAALNFMMDEYDDFMDKLVELEYEEIDEPLSTADAIERINETYDNKRRANCIVFFSAQQDTKTLPQLNPQNMHLKRIVAVGFNGTDLTKVVPPGGVAVSVKYDYADEDVENVMDAIFGRKVVSTTTTSKPTQKPSTSIRPTETTTEMYGTSTSATATATEEPMTTPTNEVVTRETTVATPSTTLTPGVTTITTIELTTTESTPEVTSPTNTKPLTTESTPGITSPTTTKPPTTESTPELPATTTTELPTTESTPEVTSTTTTKPPTTESTPEVTSTTTTKPPTTESTPEVPATTTTELPTTESTLEVTSTTTTKPPTTESTPEVTSTTTTKPPTTESTPEVPATTTIKLTTTESTPEVLSTSEATISETTRTSAEGTSTTQAPHPKKNIHCLLVGDLYNFGDNVTAYTQEVDFIAEISYDLFQNQDISSMGLWLYGNTRKFASLEGSLNNMRSSYQLFINDLYDVEYNLIEKPLSTGKAIETLNNLVDDRNLVNCLIFFSAQENTLKLPRLDPDQTKSKINTIVGVGFSGTNLHNVVSPRGVAVSVPYSYSEHDIEQVVAAVLRGIPTTSSATQEPTTTQTKEVTTGEITETTPLTTSTPEVTTTTSTELPTTESTREVTSTTTIELTTTESTPEVAATTTTELPSTESTLEVTSTTTTELPSTTSTAEATITSTAQTSEITTTETVLSSSEGTITTQGTILASADQAQIGALHVAGLSNRAIVAQLDPSHEYVNSSKLLSSIGRRRIRRFKSSSTLSIAQMRAHLDLNVSRMTIWRSVQGNTNIAREVKWETSRLTSQHKVACLV</sequence>
<feature type="domain" description="Transposable element Tc3 transposase-like DNA-binding HTH" evidence="2">
    <location>
        <begin position="1412"/>
        <end position="1446"/>
    </location>
</feature>
<evidence type="ECO:0000259" key="2">
    <source>
        <dbReference type="Pfam" id="PF21517"/>
    </source>
</evidence>
<keyword evidence="4" id="KW-1185">Reference proteome</keyword>
<dbReference type="InterPro" id="IPR036388">
    <property type="entry name" value="WH-like_DNA-bd_sf"/>
</dbReference>
<name>A0A016SQ85_9BILA</name>
<proteinExistence type="predicted"/>
<organism evidence="3 4">
    <name type="scientific">Ancylostoma ceylanicum</name>
    <dbReference type="NCBI Taxonomy" id="53326"/>
    <lineage>
        <taxon>Eukaryota</taxon>
        <taxon>Metazoa</taxon>
        <taxon>Ecdysozoa</taxon>
        <taxon>Nematoda</taxon>
        <taxon>Chromadorea</taxon>
        <taxon>Rhabditida</taxon>
        <taxon>Rhabditina</taxon>
        <taxon>Rhabditomorpha</taxon>
        <taxon>Strongyloidea</taxon>
        <taxon>Ancylostomatidae</taxon>
        <taxon>Ancylostomatinae</taxon>
        <taxon>Ancylostoma</taxon>
    </lineage>
</organism>
<feature type="region of interest" description="Disordered" evidence="1">
    <location>
        <begin position="862"/>
        <end position="1051"/>
    </location>
</feature>
<comment type="caution">
    <text evidence="3">The sequence shown here is derived from an EMBL/GenBank/DDBJ whole genome shotgun (WGS) entry which is preliminary data.</text>
</comment>
<feature type="compositionally biased region" description="Low complexity" evidence="1">
    <location>
        <begin position="1034"/>
        <end position="1047"/>
    </location>
</feature>
<feature type="compositionally biased region" description="Low complexity" evidence="1">
    <location>
        <begin position="279"/>
        <end position="300"/>
    </location>
</feature>
<evidence type="ECO:0000313" key="4">
    <source>
        <dbReference type="Proteomes" id="UP000024635"/>
    </source>
</evidence>
<reference evidence="4" key="1">
    <citation type="journal article" date="2015" name="Nat. Genet.">
        <title>The genome and transcriptome of the zoonotic hookworm Ancylostoma ceylanicum identify infection-specific gene families.</title>
        <authorList>
            <person name="Schwarz E.M."/>
            <person name="Hu Y."/>
            <person name="Antoshechkin I."/>
            <person name="Miller M.M."/>
            <person name="Sternberg P.W."/>
            <person name="Aroian R.V."/>
        </authorList>
    </citation>
    <scope>NUCLEOTIDE SEQUENCE</scope>
    <source>
        <strain evidence="4">HY135</strain>
    </source>
</reference>
<evidence type="ECO:0000313" key="3">
    <source>
        <dbReference type="EMBL" id="EYB92507.1"/>
    </source>
</evidence>
<feature type="region of interest" description="Disordered" evidence="1">
    <location>
        <begin position="224"/>
        <end position="391"/>
    </location>
</feature>
<dbReference type="STRING" id="53326.A0A016SQ85"/>
<gene>
    <name evidence="3" type="primary">Acey_s0193.g1400</name>
    <name evidence="3" type="ORF">Y032_0193g1400</name>
</gene>
<accession>A0A016SQ85</accession>
<dbReference type="Proteomes" id="UP000024635">
    <property type="component" value="Unassembled WGS sequence"/>
</dbReference>
<feature type="compositionally biased region" description="Polar residues" evidence="1">
    <location>
        <begin position="1024"/>
        <end position="1033"/>
    </location>
</feature>